<feature type="domain" description="Peptidase S53" evidence="11">
    <location>
        <begin position="225"/>
        <end position="618"/>
    </location>
</feature>
<dbReference type="SUPFAM" id="SSF52743">
    <property type="entry name" value="Subtilisin-like"/>
    <property type="match status" value="1"/>
</dbReference>
<dbReference type="Proteomes" id="UP001201163">
    <property type="component" value="Unassembled WGS sequence"/>
</dbReference>
<dbReference type="PROSITE" id="PS51695">
    <property type="entry name" value="SEDOLISIN"/>
    <property type="match status" value="1"/>
</dbReference>
<keyword evidence="7" id="KW-0865">Zymogen</keyword>
<evidence type="ECO:0000256" key="5">
    <source>
        <dbReference type="ARBA" id="ARBA00022825"/>
    </source>
</evidence>
<evidence type="ECO:0000313" key="12">
    <source>
        <dbReference type="EMBL" id="KAH8977834.1"/>
    </source>
</evidence>
<evidence type="ECO:0000256" key="10">
    <source>
        <dbReference type="SAM" id="SignalP"/>
    </source>
</evidence>
<evidence type="ECO:0000256" key="8">
    <source>
        <dbReference type="PROSITE-ProRule" id="PRU01032"/>
    </source>
</evidence>
<keyword evidence="2" id="KW-0645">Protease</keyword>
<dbReference type="EMBL" id="JAKELL010000271">
    <property type="protein sequence ID" value="KAH8977834.1"/>
    <property type="molecule type" value="Genomic_DNA"/>
</dbReference>
<dbReference type="GO" id="GO:0005576">
    <property type="term" value="C:extracellular region"/>
    <property type="evidence" value="ECO:0007669"/>
    <property type="project" value="UniProtKB-SubCell"/>
</dbReference>
<evidence type="ECO:0000256" key="9">
    <source>
        <dbReference type="SAM" id="MobiDB-lite"/>
    </source>
</evidence>
<dbReference type="InterPro" id="IPR036852">
    <property type="entry name" value="Peptidase_S8/S53_dom_sf"/>
</dbReference>
<feature type="signal peptide" evidence="10">
    <location>
        <begin position="1"/>
        <end position="21"/>
    </location>
</feature>
<dbReference type="GO" id="GO:0046872">
    <property type="term" value="F:metal ion binding"/>
    <property type="evidence" value="ECO:0007669"/>
    <property type="project" value="UniProtKB-UniRule"/>
</dbReference>
<feature type="region of interest" description="Disordered" evidence="9">
    <location>
        <begin position="188"/>
        <end position="218"/>
    </location>
</feature>
<evidence type="ECO:0000256" key="1">
    <source>
        <dbReference type="ARBA" id="ARBA00004239"/>
    </source>
</evidence>
<dbReference type="GO" id="GO:0008240">
    <property type="term" value="F:tripeptidyl-peptidase activity"/>
    <property type="evidence" value="ECO:0007669"/>
    <property type="project" value="TreeGrafter"/>
</dbReference>
<dbReference type="PANTHER" id="PTHR14218">
    <property type="entry name" value="PROTEASE S8 TRIPEPTIDYL PEPTIDASE I CLN2"/>
    <property type="match status" value="1"/>
</dbReference>
<evidence type="ECO:0000256" key="4">
    <source>
        <dbReference type="ARBA" id="ARBA00022801"/>
    </source>
</evidence>
<dbReference type="CDD" id="cd04056">
    <property type="entry name" value="Peptidases_S53"/>
    <property type="match status" value="1"/>
</dbReference>
<dbReference type="CDD" id="cd11377">
    <property type="entry name" value="Pro-peptidase_S53"/>
    <property type="match status" value="1"/>
</dbReference>
<keyword evidence="4" id="KW-0378">Hydrolase</keyword>
<reference evidence="12" key="1">
    <citation type="submission" date="2022-01" db="EMBL/GenBank/DDBJ databases">
        <title>Comparative genomics reveals a dynamic genome evolution in the ectomycorrhizal milk-cap (Lactarius) mushrooms.</title>
        <authorList>
            <consortium name="DOE Joint Genome Institute"/>
            <person name="Lebreton A."/>
            <person name="Tang N."/>
            <person name="Kuo A."/>
            <person name="LaButti K."/>
            <person name="Drula E."/>
            <person name="Barry K."/>
            <person name="Clum A."/>
            <person name="Lipzen A."/>
            <person name="Mousain D."/>
            <person name="Ng V."/>
            <person name="Wang R."/>
            <person name="Wang X."/>
            <person name="Dai Y."/>
            <person name="Henrissat B."/>
            <person name="Grigoriev I.V."/>
            <person name="Guerin-Laguette A."/>
            <person name="Yu F."/>
            <person name="Martin F.M."/>
        </authorList>
    </citation>
    <scope>NUCLEOTIDE SEQUENCE</scope>
    <source>
        <strain evidence="12">QP</strain>
    </source>
</reference>
<evidence type="ECO:0000256" key="3">
    <source>
        <dbReference type="ARBA" id="ARBA00022723"/>
    </source>
</evidence>
<dbReference type="Gene3D" id="3.40.50.200">
    <property type="entry name" value="Peptidase S8/S53 domain"/>
    <property type="match status" value="2"/>
</dbReference>
<accession>A0AAD4L2V9</accession>
<feature type="binding site" evidence="8">
    <location>
        <position position="577"/>
    </location>
    <ligand>
        <name>Ca(2+)</name>
        <dbReference type="ChEBI" id="CHEBI:29108"/>
    </ligand>
</feature>
<dbReference type="SMART" id="SM00944">
    <property type="entry name" value="Pro-kuma_activ"/>
    <property type="match status" value="1"/>
</dbReference>
<protein>
    <submittedName>
        <fullName evidence="12">Subtilisin-like protein</fullName>
    </submittedName>
</protein>
<comment type="caution">
    <text evidence="8">Lacks conserved residue(s) required for the propagation of feature annotation.</text>
</comment>
<feature type="binding site" evidence="8">
    <location>
        <position position="578"/>
    </location>
    <ligand>
        <name>Ca(2+)</name>
        <dbReference type="ChEBI" id="CHEBI:29108"/>
    </ligand>
</feature>
<name>A0AAD4L2V9_9AGAM</name>
<comment type="caution">
    <text evidence="12">The sequence shown here is derived from an EMBL/GenBank/DDBJ whole genome shotgun (WGS) entry which is preliminary data.</text>
</comment>
<dbReference type="SUPFAM" id="SSF54897">
    <property type="entry name" value="Protease propeptides/inhibitors"/>
    <property type="match status" value="1"/>
</dbReference>
<dbReference type="InterPro" id="IPR030400">
    <property type="entry name" value="Sedolisin_dom"/>
</dbReference>
<sequence>MRYLQLNLLSVLATVPLAVLATPLAPPWNDVSVKHAWNAVPADWESLGSPPAGTVINLHVALKPRDENALIDALYEVSTPSHPKYGTHLSKEEVARLVTPHQDTLELIHSWFTHHGVPSSSISTSHGGGWLTLVGVPVSQANEILGASYQLYRPVGTNDSTILRTVGYSLPVVLHTHVQTVAPTTYFGPMRTPPRTPSVRARAAPADVGSRDPVTAMSNRNEPEVITPEVLRWLYKTFAYVPAATDRNVLGIAGYAGEYPSPQDLGWFMSVFRDDAKDPAFTVEKVNGGGYDPSHPGVEANLDMQYTQSIAYPTPHVYYSTGGKVHWTPPSNEPASDDLLLTWLNYMLDKENIPQTISTSYGIDETRLPLEYATAVCTLFAHLGARGISVLYGSGDYGVGRGDCKINDGSGRVQFIPTFPASCPWVTSVGGTTSQLPEVAASLSGGGFSNYFQRPDYQDDVVDTFLRRLGNKYDGMYTPGGRGIPDISTQAVRYMIVVNTNFFLVSGTSCSAPVRLTTPLATLRHLSPNIQLTTRMQTAAGIISLLNDFLISEGKNPLGFLNPWLYGRDGGLRGLNDITSGSNPGCNTDGFSAITGWDPVTGLGTPDFFELQHILFNERISGNPEQWNQTKIIGTTKKSKTTT</sequence>
<keyword evidence="13" id="KW-1185">Reference proteome</keyword>
<evidence type="ECO:0000313" key="13">
    <source>
        <dbReference type="Proteomes" id="UP001201163"/>
    </source>
</evidence>
<organism evidence="12 13">
    <name type="scientific">Lactarius akahatsu</name>
    <dbReference type="NCBI Taxonomy" id="416441"/>
    <lineage>
        <taxon>Eukaryota</taxon>
        <taxon>Fungi</taxon>
        <taxon>Dikarya</taxon>
        <taxon>Basidiomycota</taxon>
        <taxon>Agaricomycotina</taxon>
        <taxon>Agaricomycetes</taxon>
        <taxon>Russulales</taxon>
        <taxon>Russulaceae</taxon>
        <taxon>Lactarius</taxon>
    </lineage>
</organism>
<feature type="chain" id="PRO_5042141997" evidence="10">
    <location>
        <begin position="22"/>
        <end position="643"/>
    </location>
</feature>
<dbReference type="InterPro" id="IPR050819">
    <property type="entry name" value="Tripeptidyl-peptidase_I"/>
</dbReference>
<dbReference type="GO" id="GO:0006508">
    <property type="term" value="P:proteolysis"/>
    <property type="evidence" value="ECO:0007669"/>
    <property type="project" value="UniProtKB-KW"/>
</dbReference>
<keyword evidence="3 8" id="KW-0479">Metal-binding</keyword>
<feature type="binding site" evidence="8">
    <location>
        <position position="598"/>
    </location>
    <ligand>
        <name>Ca(2+)</name>
        <dbReference type="ChEBI" id="CHEBI:29108"/>
    </ligand>
</feature>
<dbReference type="PANTHER" id="PTHR14218:SF15">
    <property type="entry name" value="TRIPEPTIDYL-PEPTIDASE 1"/>
    <property type="match status" value="1"/>
</dbReference>
<dbReference type="AlphaFoldDB" id="A0AAD4L2V9"/>
<proteinExistence type="predicted"/>
<gene>
    <name evidence="12" type="ORF">EDB92DRAFT_1957378</name>
</gene>
<keyword evidence="6 8" id="KW-0106">Calcium</keyword>
<evidence type="ECO:0000256" key="2">
    <source>
        <dbReference type="ARBA" id="ARBA00022670"/>
    </source>
</evidence>
<comment type="cofactor">
    <cofactor evidence="8">
        <name>Ca(2+)</name>
        <dbReference type="ChEBI" id="CHEBI:29108"/>
    </cofactor>
    <text evidence="8">Binds 1 Ca(2+) ion per subunit.</text>
</comment>
<dbReference type="InterPro" id="IPR015366">
    <property type="entry name" value="S53_propep"/>
</dbReference>
<evidence type="ECO:0000256" key="6">
    <source>
        <dbReference type="ARBA" id="ARBA00022837"/>
    </source>
</evidence>
<comment type="subcellular location">
    <subcellularLocation>
        <location evidence="1">Secreted</location>
        <location evidence="1">Extracellular space</location>
    </subcellularLocation>
</comment>
<feature type="binding site" evidence="8">
    <location>
        <position position="596"/>
    </location>
    <ligand>
        <name>Ca(2+)</name>
        <dbReference type="ChEBI" id="CHEBI:29108"/>
    </ligand>
</feature>
<dbReference type="Pfam" id="PF09286">
    <property type="entry name" value="Pro-kuma_activ"/>
    <property type="match status" value="1"/>
</dbReference>
<evidence type="ECO:0000256" key="7">
    <source>
        <dbReference type="ARBA" id="ARBA00023145"/>
    </source>
</evidence>
<evidence type="ECO:0000259" key="11">
    <source>
        <dbReference type="PROSITE" id="PS51695"/>
    </source>
</evidence>
<dbReference type="GO" id="GO:0004252">
    <property type="term" value="F:serine-type endopeptidase activity"/>
    <property type="evidence" value="ECO:0007669"/>
    <property type="project" value="InterPro"/>
</dbReference>
<keyword evidence="5" id="KW-0720">Serine protease</keyword>
<keyword evidence="10" id="KW-0732">Signal</keyword>